<protein>
    <submittedName>
        <fullName evidence="2">Uncharacterized protein</fullName>
    </submittedName>
</protein>
<reference evidence="3" key="1">
    <citation type="journal article" date="2017" name="Proc. Natl. Acad. Sci. U.S.A.">
        <title>Simulation of Deepwater Horizon oil plume reveals substrate specialization within a complex community of hydrocarbon degraders.</title>
        <authorList>
            <person name="Hu P."/>
            <person name="Dubinsky E.A."/>
            <person name="Probst A.J."/>
            <person name="Wang J."/>
            <person name="Sieber C.M.K."/>
            <person name="Tom L.M."/>
            <person name="Gardinali P."/>
            <person name="Banfield J.F."/>
            <person name="Atlas R.M."/>
            <person name="Andersen G.L."/>
        </authorList>
    </citation>
    <scope>NUCLEOTIDE SEQUENCE [LARGE SCALE GENOMIC DNA]</scope>
</reference>
<proteinExistence type="predicted"/>
<dbReference type="EMBL" id="MAAF01000050">
    <property type="protein sequence ID" value="OUR81219.1"/>
    <property type="molecule type" value="Genomic_DNA"/>
</dbReference>
<feature type="non-terminal residue" evidence="2">
    <location>
        <position position="184"/>
    </location>
</feature>
<organism evidence="2 3">
    <name type="scientific">Colwellia psychrerythraea</name>
    <name type="common">Vibrio psychroerythus</name>
    <dbReference type="NCBI Taxonomy" id="28229"/>
    <lineage>
        <taxon>Bacteria</taxon>
        <taxon>Pseudomonadati</taxon>
        <taxon>Pseudomonadota</taxon>
        <taxon>Gammaproteobacteria</taxon>
        <taxon>Alteromonadales</taxon>
        <taxon>Colwelliaceae</taxon>
        <taxon>Colwellia</taxon>
    </lineage>
</organism>
<gene>
    <name evidence="2" type="ORF">A9Q75_07915</name>
</gene>
<keyword evidence="1" id="KW-0812">Transmembrane</keyword>
<keyword evidence="1" id="KW-0472">Membrane</keyword>
<comment type="caution">
    <text evidence="2">The sequence shown here is derived from an EMBL/GenBank/DDBJ whole genome shotgun (WGS) entry which is preliminary data.</text>
</comment>
<dbReference type="AlphaFoldDB" id="A0A1Y5EFF3"/>
<keyword evidence="1" id="KW-1133">Transmembrane helix</keyword>
<evidence type="ECO:0000313" key="3">
    <source>
        <dbReference type="Proteomes" id="UP000243053"/>
    </source>
</evidence>
<name>A0A1Y5EFF3_COLPS</name>
<sequence length="184" mass="20597">MKQLFNPAINLMNNLSYPRKLIVLGGLSLLSLLIVSISLLVYLSGSISTANQQLEGLKQAQKTSRLIQSLQQHRGMSAAVIAGVNDSAVKQMSVNNQVGENFIKVSNALPSELKQVGKWSTILEQWQYLDAKGITLELDESFNLHTELIHNLNSLQLKVADYYYLLVMDDLDSYYLTNSFLFTI</sequence>
<feature type="transmembrane region" description="Helical" evidence="1">
    <location>
        <begin position="21"/>
        <end position="43"/>
    </location>
</feature>
<evidence type="ECO:0000313" key="2">
    <source>
        <dbReference type="EMBL" id="OUR81219.1"/>
    </source>
</evidence>
<evidence type="ECO:0000256" key="1">
    <source>
        <dbReference type="SAM" id="Phobius"/>
    </source>
</evidence>
<dbReference type="Proteomes" id="UP000243053">
    <property type="component" value="Unassembled WGS sequence"/>
</dbReference>
<accession>A0A1Y5EFF3</accession>